<dbReference type="InterPro" id="IPR019587">
    <property type="entry name" value="Polyketide_cyclase/dehydratase"/>
</dbReference>
<keyword evidence="2" id="KW-1185">Reference proteome</keyword>
<dbReference type="RefSeq" id="WP_043788518.1">
    <property type="nucleotide sequence ID" value="NZ_JMQI01000079.1"/>
</dbReference>
<accession>A0A066TNC3</accession>
<comment type="caution">
    <text evidence="1">The sequence shown here is derived from an EMBL/GenBank/DDBJ whole genome shotgun (WGS) entry which is preliminary data.</text>
</comment>
<dbReference type="AlphaFoldDB" id="A0A066TNC3"/>
<dbReference type="Pfam" id="PF10604">
    <property type="entry name" value="Polyketide_cyc2"/>
    <property type="match status" value="1"/>
</dbReference>
<dbReference type="InterPro" id="IPR023393">
    <property type="entry name" value="START-like_dom_sf"/>
</dbReference>
<protein>
    <submittedName>
        <fullName evidence="1">Polyketide cyclase</fullName>
    </submittedName>
</protein>
<dbReference type="eggNOG" id="COG3832">
    <property type="taxonomic scope" value="Bacteria"/>
</dbReference>
<reference evidence="1 2" key="1">
    <citation type="submission" date="2014-05" db="EMBL/GenBank/DDBJ databases">
        <title>Draft genome sequence of Amycolatopsis rifamycinica DSM 46095.</title>
        <authorList>
            <person name="Lal R."/>
            <person name="Saxena A."/>
            <person name="Kumari R."/>
            <person name="Mukherjee U."/>
            <person name="Singh P."/>
            <person name="Sangwan N."/>
            <person name="Mahato N.K."/>
        </authorList>
    </citation>
    <scope>NUCLEOTIDE SEQUENCE [LARGE SCALE GENOMIC DNA]</scope>
    <source>
        <strain evidence="1 2">DSM 46095</strain>
    </source>
</reference>
<name>A0A066TNC3_9PSEU</name>
<dbReference type="SUPFAM" id="SSF55961">
    <property type="entry name" value="Bet v1-like"/>
    <property type="match status" value="1"/>
</dbReference>
<dbReference type="Gene3D" id="3.30.530.20">
    <property type="match status" value="1"/>
</dbReference>
<sequence length="149" mass="16481">MGRKYSYEVNRTSTAPPEALFALEADGPRWAEWGKPLIVQARWARRGAEEPDGVGAVREVGLWPVLIREETVEYEPGRKHVYTFAGGKPLKDYRAEVLFTPTAEGGTHLRWTGSFTEPVKGTGPVLAATLRTVIRLFSAKLVKAAETGR</sequence>
<organism evidence="1 2">
    <name type="scientific">Amycolatopsis rifamycinica</name>
    <dbReference type="NCBI Taxonomy" id="287986"/>
    <lineage>
        <taxon>Bacteria</taxon>
        <taxon>Bacillati</taxon>
        <taxon>Actinomycetota</taxon>
        <taxon>Actinomycetes</taxon>
        <taxon>Pseudonocardiales</taxon>
        <taxon>Pseudonocardiaceae</taxon>
        <taxon>Amycolatopsis</taxon>
    </lineage>
</organism>
<dbReference type="OrthoDB" id="3213687at2"/>
<evidence type="ECO:0000313" key="1">
    <source>
        <dbReference type="EMBL" id="KDN16616.1"/>
    </source>
</evidence>
<dbReference type="CDD" id="cd07821">
    <property type="entry name" value="PYR_PYL_RCAR_like"/>
    <property type="match status" value="1"/>
</dbReference>
<gene>
    <name evidence="1" type="ORF">DV20_39545</name>
</gene>
<dbReference type="EMBL" id="JMQI01000079">
    <property type="protein sequence ID" value="KDN16616.1"/>
    <property type="molecule type" value="Genomic_DNA"/>
</dbReference>
<dbReference type="STRING" id="287986.DV20_39545"/>
<proteinExistence type="predicted"/>
<dbReference type="Proteomes" id="UP000027345">
    <property type="component" value="Unassembled WGS sequence"/>
</dbReference>
<evidence type="ECO:0000313" key="2">
    <source>
        <dbReference type="Proteomes" id="UP000027345"/>
    </source>
</evidence>